<organism evidence="1 2">
    <name type="scientific">Pseudomonas syringae pv. pisi</name>
    <dbReference type="NCBI Taxonomy" id="59510"/>
    <lineage>
        <taxon>Bacteria</taxon>
        <taxon>Pseudomonadati</taxon>
        <taxon>Pseudomonadota</taxon>
        <taxon>Gammaproteobacteria</taxon>
        <taxon>Pseudomonadales</taxon>
        <taxon>Pseudomonadaceae</taxon>
        <taxon>Pseudomonas</taxon>
        <taxon>Pseudomonas syringae</taxon>
    </lineage>
</organism>
<proteinExistence type="predicted"/>
<dbReference type="Proteomes" id="UP000276886">
    <property type="component" value="Unassembled WGS sequence"/>
</dbReference>
<dbReference type="AlphaFoldDB" id="A0A3M3U5C8"/>
<dbReference type="EMBL" id="RBPQ01000116">
    <property type="protein sequence ID" value="RMO28371.1"/>
    <property type="molecule type" value="Genomic_DNA"/>
</dbReference>
<evidence type="ECO:0000313" key="1">
    <source>
        <dbReference type="EMBL" id="RMO28371.1"/>
    </source>
</evidence>
<evidence type="ECO:0000313" key="2">
    <source>
        <dbReference type="Proteomes" id="UP000276886"/>
    </source>
</evidence>
<reference evidence="1 2" key="1">
    <citation type="submission" date="2018-08" db="EMBL/GenBank/DDBJ databases">
        <title>Recombination of ecologically and evolutionarily significant loci maintains genetic cohesion in the Pseudomonas syringae species complex.</title>
        <authorList>
            <person name="Dillon M."/>
            <person name="Thakur S."/>
            <person name="Almeida R.N.D."/>
            <person name="Weir B.S."/>
            <person name="Guttman D.S."/>
        </authorList>
    </citation>
    <scope>NUCLEOTIDE SEQUENCE [LARGE SCALE GENOMIC DNA]</scope>
    <source>
        <strain evidence="1 2">ICMP 2788</strain>
    </source>
</reference>
<dbReference type="RefSeq" id="WP_024671641.1">
    <property type="nucleotide sequence ID" value="NZ_QJTX01000026.1"/>
</dbReference>
<gene>
    <name evidence="1" type="ORF">ALQ44_200005</name>
</gene>
<name>A0A3M3U5C8_PSESJ</name>
<accession>A0A3M3U5C8</accession>
<comment type="caution">
    <text evidence="1">The sequence shown here is derived from an EMBL/GenBank/DDBJ whole genome shotgun (WGS) entry which is preliminary data.</text>
</comment>
<protein>
    <submittedName>
        <fullName evidence="1">Uncharacterized protein</fullName>
    </submittedName>
</protein>
<sequence length="377" mass="39433">MNVNMQCVGTSISFNQFETIFNAAGVNSTISLSDANALPPANMLPLIANANTKKLALQVSGRSISAPGLIEMVNTATGANTVISIDELNNYPITSVDQIVAAIGAKPYPISINGGAVNQTTAPPLINALSNPNTPLSLNSLNSLTDEAITVVLSAIGSKTFSISLDGSLSTPTSIIGTIGKIGENSNISLSNSRFINADAMSQILASIGTKKFSITFDAPDFTVPYLKSFIATAGPNTSITVTTSQVLTTSDLLEILTLNGDRKLTLEFNGRQLSVDPVNGDKLQQVVAAANTSHTISVNTMQYPPLTYILPIIQSSTNTNMVLSYNGSQLTDTEAQGNVVVRGIEVAQPTTSIIVTSVGVTNYSVENYLDIVRAAG</sequence>